<dbReference type="EMBL" id="MFSS01000007">
    <property type="protein sequence ID" value="OGI44937.1"/>
    <property type="molecule type" value="Genomic_DNA"/>
</dbReference>
<comment type="similarity">
    <text evidence="2">Belongs to the UPF0719 family.</text>
</comment>
<evidence type="ECO:0000313" key="9">
    <source>
        <dbReference type="Proteomes" id="UP000177925"/>
    </source>
</evidence>
<comment type="subcellular location">
    <subcellularLocation>
        <location evidence="1">Cell membrane</location>
        <topology evidence="1">Multi-pass membrane protein</topology>
    </subcellularLocation>
</comment>
<evidence type="ECO:0000313" key="8">
    <source>
        <dbReference type="EMBL" id="OGI44937.1"/>
    </source>
</evidence>
<feature type="transmembrane region" description="Helical" evidence="7">
    <location>
        <begin position="113"/>
        <end position="132"/>
    </location>
</feature>
<keyword evidence="6 7" id="KW-0472">Membrane</keyword>
<evidence type="ECO:0000256" key="3">
    <source>
        <dbReference type="ARBA" id="ARBA00022475"/>
    </source>
</evidence>
<organism evidence="8 9">
    <name type="scientific">Candidatus Muproteobacteria bacterium RBG_16_64_11</name>
    <dbReference type="NCBI Taxonomy" id="1817758"/>
    <lineage>
        <taxon>Bacteria</taxon>
        <taxon>Pseudomonadati</taxon>
        <taxon>Pseudomonadota</taxon>
        <taxon>Candidatus Muproteobacteria</taxon>
    </lineage>
</organism>
<evidence type="ECO:0000256" key="4">
    <source>
        <dbReference type="ARBA" id="ARBA00022692"/>
    </source>
</evidence>
<evidence type="ECO:0000256" key="6">
    <source>
        <dbReference type="ARBA" id="ARBA00023136"/>
    </source>
</evidence>
<keyword evidence="4 7" id="KW-0812">Transmembrane</keyword>
<feature type="transmembrane region" description="Helical" evidence="7">
    <location>
        <begin position="79"/>
        <end position="101"/>
    </location>
</feature>
<dbReference type="InterPro" id="IPR007140">
    <property type="entry name" value="DUF350"/>
</dbReference>
<dbReference type="PANTHER" id="PTHR40043:SF1">
    <property type="entry name" value="UPF0719 INNER MEMBRANE PROTEIN YJFL"/>
    <property type="match status" value="1"/>
</dbReference>
<evidence type="ECO:0000256" key="7">
    <source>
        <dbReference type="SAM" id="Phobius"/>
    </source>
</evidence>
<reference evidence="8 9" key="1">
    <citation type="journal article" date="2016" name="Nat. Commun.">
        <title>Thousands of microbial genomes shed light on interconnected biogeochemical processes in an aquifer system.</title>
        <authorList>
            <person name="Anantharaman K."/>
            <person name="Brown C.T."/>
            <person name="Hug L.A."/>
            <person name="Sharon I."/>
            <person name="Castelle C.J."/>
            <person name="Probst A.J."/>
            <person name="Thomas B.C."/>
            <person name="Singh A."/>
            <person name="Wilkins M.J."/>
            <person name="Karaoz U."/>
            <person name="Brodie E.L."/>
            <person name="Williams K.H."/>
            <person name="Hubbard S.S."/>
            <person name="Banfield J.F."/>
        </authorList>
    </citation>
    <scope>NUCLEOTIDE SEQUENCE [LARGE SCALE GENOMIC DNA]</scope>
</reference>
<evidence type="ECO:0008006" key="10">
    <source>
        <dbReference type="Google" id="ProtNLM"/>
    </source>
</evidence>
<sequence>MSTIPESIAGLPAFLEFFFGAVALLLLFAFVYSRVTPHNEIPLIRKGNVAAAVGLGGALLGYCLPLAGAVTHSASFNDMLAWGAIALIVQLGVLGVARLLIPELFDDMKKGRVASAVLLAVISLAAGLLNAASMG</sequence>
<dbReference type="Proteomes" id="UP000177925">
    <property type="component" value="Unassembled WGS sequence"/>
</dbReference>
<feature type="transmembrane region" description="Helical" evidence="7">
    <location>
        <begin position="47"/>
        <end position="67"/>
    </location>
</feature>
<gene>
    <name evidence="8" type="ORF">A2150_00795</name>
</gene>
<dbReference type="GO" id="GO:0005886">
    <property type="term" value="C:plasma membrane"/>
    <property type="evidence" value="ECO:0007669"/>
    <property type="project" value="UniProtKB-SubCell"/>
</dbReference>
<evidence type="ECO:0000256" key="2">
    <source>
        <dbReference type="ARBA" id="ARBA00005779"/>
    </source>
</evidence>
<dbReference type="Pfam" id="PF03994">
    <property type="entry name" value="DUF350"/>
    <property type="match status" value="1"/>
</dbReference>
<evidence type="ECO:0000256" key="1">
    <source>
        <dbReference type="ARBA" id="ARBA00004651"/>
    </source>
</evidence>
<protein>
    <recommendedName>
        <fullName evidence="10">DUF350 domain-containing protein</fullName>
    </recommendedName>
</protein>
<feature type="transmembrane region" description="Helical" evidence="7">
    <location>
        <begin position="12"/>
        <end position="35"/>
    </location>
</feature>
<evidence type="ECO:0000256" key="5">
    <source>
        <dbReference type="ARBA" id="ARBA00022989"/>
    </source>
</evidence>
<proteinExistence type="inferred from homology"/>
<keyword evidence="5 7" id="KW-1133">Transmembrane helix</keyword>
<comment type="caution">
    <text evidence="8">The sequence shown here is derived from an EMBL/GenBank/DDBJ whole genome shotgun (WGS) entry which is preliminary data.</text>
</comment>
<keyword evidence="3" id="KW-1003">Cell membrane</keyword>
<accession>A0A1F6TIG1</accession>
<dbReference type="PANTHER" id="PTHR40043">
    <property type="entry name" value="UPF0719 INNER MEMBRANE PROTEIN YJFL"/>
    <property type="match status" value="1"/>
</dbReference>
<name>A0A1F6TIG1_9PROT</name>
<dbReference type="AlphaFoldDB" id="A0A1F6TIG1"/>